<accession>A0ABU5XL73</accession>
<gene>
    <name evidence="3" type="ORF">K6T79_18070</name>
</gene>
<reference evidence="3 4" key="1">
    <citation type="submission" date="2023-12" db="EMBL/GenBank/DDBJ databases">
        <title>Description of new species of Mycobacterium terrae complex isolated from sewage at the Sao Paulo Zoological Park Foundation in Brazil.</title>
        <authorList>
            <person name="Romagnoli C.L."/>
            <person name="Conceicao E.C."/>
            <person name="Machado E."/>
            <person name="Barreto L.B.P.F."/>
            <person name="Sharma A."/>
            <person name="Silva N.M."/>
            <person name="Marques L.E."/>
            <person name="Juliana M.A."/>
            <person name="Lourenco M.C.S."/>
            <person name="Digiampietri L.A."/>
            <person name="Suffys P.N."/>
            <person name="Viana-Niero C."/>
        </authorList>
    </citation>
    <scope>NUCLEOTIDE SEQUENCE [LARGE SCALE GENOMIC DNA]</scope>
    <source>
        <strain evidence="3 4">MYC098</strain>
    </source>
</reference>
<feature type="region of interest" description="Disordered" evidence="2">
    <location>
        <begin position="72"/>
        <end position="102"/>
    </location>
</feature>
<feature type="coiled-coil region" evidence="1">
    <location>
        <begin position="8"/>
        <end position="38"/>
    </location>
</feature>
<name>A0ABU5XL73_9MYCO</name>
<dbReference type="Proteomes" id="UP001299596">
    <property type="component" value="Unassembled WGS sequence"/>
</dbReference>
<evidence type="ECO:0000256" key="1">
    <source>
        <dbReference type="SAM" id="Coils"/>
    </source>
</evidence>
<evidence type="ECO:0000256" key="2">
    <source>
        <dbReference type="SAM" id="MobiDB-lite"/>
    </source>
</evidence>
<sequence>MTDRSEIANELLGRLAELDDLKKAFEDRELAVEAARQAADKVAEEYAGKIDEMLATGWATVAGLQAQGHVAPRRRGAGRRKVVAAEPDAGSADLNDLAPVSR</sequence>
<evidence type="ECO:0000313" key="4">
    <source>
        <dbReference type="Proteomes" id="UP001299596"/>
    </source>
</evidence>
<dbReference type="RefSeq" id="WP_329780215.1">
    <property type="nucleotide sequence ID" value="NZ_JAYJJR010000013.1"/>
</dbReference>
<protein>
    <recommendedName>
        <fullName evidence="5">H-NS histone family protein</fullName>
    </recommendedName>
</protein>
<keyword evidence="4" id="KW-1185">Reference proteome</keyword>
<organism evidence="3 4">
    <name type="scientific">[Mycobacterium] crassicus</name>
    <dbReference type="NCBI Taxonomy" id="2872309"/>
    <lineage>
        <taxon>Bacteria</taxon>
        <taxon>Bacillati</taxon>
        <taxon>Actinomycetota</taxon>
        <taxon>Actinomycetes</taxon>
        <taxon>Mycobacteriales</taxon>
        <taxon>Mycobacteriaceae</taxon>
        <taxon>Mycolicibacter</taxon>
    </lineage>
</organism>
<proteinExistence type="predicted"/>
<dbReference type="EMBL" id="JAYJJR010000013">
    <property type="protein sequence ID" value="MEB3022951.1"/>
    <property type="molecule type" value="Genomic_DNA"/>
</dbReference>
<feature type="compositionally biased region" description="Basic residues" evidence="2">
    <location>
        <begin position="72"/>
        <end position="82"/>
    </location>
</feature>
<comment type="caution">
    <text evidence="3">The sequence shown here is derived from an EMBL/GenBank/DDBJ whole genome shotgun (WGS) entry which is preliminary data.</text>
</comment>
<evidence type="ECO:0000313" key="3">
    <source>
        <dbReference type="EMBL" id="MEB3022951.1"/>
    </source>
</evidence>
<keyword evidence="1" id="KW-0175">Coiled coil</keyword>
<evidence type="ECO:0008006" key="5">
    <source>
        <dbReference type="Google" id="ProtNLM"/>
    </source>
</evidence>